<name>E8M952_PHOS4</name>
<dbReference type="GeneID" id="95570105"/>
<comment type="caution">
    <text evidence="1">The sequence shown here is derived from an EMBL/GenBank/DDBJ whole genome shotgun (WGS) entry which is preliminary data.</text>
</comment>
<evidence type="ECO:0008006" key="3">
    <source>
        <dbReference type="Google" id="ProtNLM"/>
    </source>
</evidence>
<evidence type="ECO:0000313" key="1">
    <source>
        <dbReference type="EMBL" id="EGA69408.1"/>
    </source>
</evidence>
<dbReference type="AlphaFoldDB" id="E8M952"/>
<dbReference type="Proteomes" id="UP000006228">
    <property type="component" value="Unassembled WGS sequence"/>
</dbReference>
<proteinExistence type="predicted"/>
<dbReference type="RefSeq" id="WP_008078410.1">
    <property type="nucleotide sequence ID" value="NZ_AEVT01000083.1"/>
</dbReference>
<reference evidence="1 2" key="1">
    <citation type="journal article" date="2012" name="Int. J. Syst. Evol. Microbiol.">
        <title>Vibrio caribbeanicus sp. nov., isolated from the marine sponge Scleritoderma cyanea.</title>
        <authorList>
            <person name="Hoffmann M."/>
            <person name="Monday S.R."/>
            <person name="Allard M.W."/>
            <person name="Strain E.A."/>
            <person name="Whittaker P."/>
            <person name="Naum M."/>
            <person name="McCarthy P.J."/>
            <person name="Lopez J.V."/>
            <person name="Fischer M."/>
            <person name="Brown E.W."/>
        </authorList>
    </citation>
    <scope>NUCLEOTIDE SEQUENCE [LARGE SCALE GENOMIC DNA]</scope>
    <source>
        <strain evidence="2">DSMZ 21326</strain>
    </source>
</reference>
<protein>
    <recommendedName>
        <fullName evidence="3">DUF91 domain-containing protein</fullName>
    </recommendedName>
</protein>
<sequence length="250" mass="28815">MRREFERWMVKKERKKPNTAYQYAQSIDKVSNHYSNHAQRNVDLYRILDTDMLRKIKEDYSLHGKFSEFGGKGNGTIRNAVATYYRYRVEWALNSPIAVEEESVPLDNESKVSDDELTFNLSYERDLQSSMILQINTLFPEYQIFGGDTLEGVEFAINGKRIDILLEHKERSELLAIELKTGIGDFKVFGQIAMYLGLLEERFPGYDCSGVIVCGQVDESLSLACKMSDRVSVKQYNIQIVLTDHDPSRP</sequence>
<dbReference type="Gene3D" id="3.40.1350.10">
    <property type="match status" value="1"/>
</dbReference>
<evidence type="ECO:0000313" key="2">
    <source>
        <dbReference type="Proteomes" id="UP000006228"/>
    </source>
</evidence>
<organism evidence="1 2">
    <name type="scientific">Vibrio sinaloensis DSM 21326</name>
    <dbReference type="NCBI Taxonomy" id="945550"/>
    <lineage>
        <taxon>Bacteria</taxon>
        <taxon>Pseudomonadati</taxon>
        <taxon>Pseudomonadota</taxon>
        <taxon>Gammaproteobacteria</taxon>
        <taxon>Vibrionales</taxon>
        <taxon>Vibrionaceae</taxon>
        <taxon>Vibrio</taxon>
        <taxon>Vibrio oreintalis group</taxon>
    </lineage>
</organism>
<dbReference type="eggNOG" id="COG4804">
    <property type="taxonomic scope" value="Bacteria"/>
</dbReference>
<dbReference type="GO" id="GO:0003676">
    <property type="term" value="F:nucleic acid binding"/>
    <property type="evidence" value="ECO:0007669"/>
    <property type="project" value="InterPro"/>
</dbReference>
<gene>
    <name evidence="1" type="ORF">VISI1226_09519</name>
</gene>
<accession>E8M952</accession>
<dbReference type="OrthoDB" id="7057240at2"/>
<dbReference type="InterPro" id="IPR011856">
    <property type="entry name" value="tRNA_endonuc-like_dom_sf"/>
</dbReference>
<dbReference type="EMBL" id="AEVT01000083">
    <property type="protein sequence ID" value="EGA69408.1"/>
    <property type="molecule type" value="Genomic_DNA"/>
</dbReference>